<protein>
    <submittedName>
        <fullName evidence="2">Uncharacterized protein</fullName>
    </submittedName>
</protein>
<feature type="compositionally biased region" description="Basic and acidic residues" evidence="1">
    <location>
        <begin position="193"/>
        <end position="204"/>
    </location>
</feature>
<dbReference type="Proteomes" id="UP000183971">
    <property type="component" value="Unassembled WGS sequence"/>
</dbReference>
<comment type="caution">
    <text evidence="2">The sequence shown here is derived from an EMBL/GenBank/DDBJ whole genome shotgun (WGS) entry which is preliminary data.</text>
</comment>
<evidence type="ECO:0000313" key="2">
    <source>
        <dbReference type="EMBL" id="CZR38575.1"/>
    </source>
</evidence>
<keyword evidence="3" id="KW-1185">Reference proteome</keyword>
<feature type="compositionally biased region" description="Basic and acidic residues" evidence="1">
    <location>
        <begin position="1"/>
        <end position="20"/>
    </location>
</feature>
<feature type="region of interest" description="Disordered" evidence="1">
    <location>
        <begin position="193"/>
        <end position="218"/>
    </location>
</feature>
<feature type="compositionally biased region" description="Basic and acidic residues" evidence="1">
    <location>
        <begin position="76"/>
        <end position="85"/>
    </location>
</feature>
<dbReference type="AlphaFoldDB" id="A0A1L7VGG6"/>
<reference evidence="3" key="1">
    <citation type="journal article" date="2016" name="Genome Biol. Evol.">
        <title>Comparative 'omics' of the Fusarium fujikuroi species complex highlights differences in genetic potential and metabolite synthesis.</title>
        <authorList>
            <person name="Niehaus E.-M."/>
            <person name="Muensterkoetter M."/>
            <person name="Proctor R.H."/>
            <person name="Brown D.W."/>
            <person name="Sharon A."/>
            <person name="Idan Y."/>
            <person name="Oren-Young L."/>
            <person name="Sieber C.M."/>
            <person name="Novak O."/>
            <person name="Pencik A."/>
            <person name="Tarkowska D."/>
            <person name="Hromadova K."/>
            <person name="Freeman S."/>
            <person name="Maymon M."/>
            <person name="Elazar M."/>
            <person name="Youssef S.A."/>
            <person name="El-Shabrawy E.S.M."/>
            <person name="Shalaby A.B.A."/>
            <person name="Houterman P."/>
            <person name="Brock N.L."/>
            <person name="Burkhardt I."/>
            <person name="Tsavkelova E.A."/>
            <person name="Dickschat J.S."/>
            <person name="Galuszka P."/>
            <person name="Gueldener U."/>
            <person name="Tudzynski B."/>
        </authorList>
    </citation>
    <scope>NUCLEOTIDE SEQUENCE [LARGE SCALE GENOMIC DNA]</scope>
    <source>
        <strain evidence="3">ET1</strain>
    </source>
</reference>
<feature type="region of interest" description="Disordered" evidence="1">
    <location>
        <begin position="115"/>
        <end position="153"/>
    </location>
</feature>
<evidence type="ECO:0000313" key="3">
    <source>
        <dbReference type="Proteomes" id="UP000183971"/>
    </source>
</evidence>
<sequence length="218" mass="24390">MDSPEDSKIIADRLAKERHQMPQVPMAYKNGRQWHSRTRPEPAYLAHRPRRLPNQHGAVGDGLPLPQKSVSAARSARQEPEKDWTPYKLKASPHLADFFSSDDGHVATTLAELVASSDPEEEPMSEISAPVITPSTSDGDPDPDSKGPTKVSQETEFLYIRDWKSVLSYKHGPLTEIKLCRCFLHDCISSTKQPHEMARQDRGKEHKSRAMSNTSIVG</sequence>
<dbReference type="EMBL" id="FJOF01000003">
    <property type="protein sequence ID" value="CZR38575.1"/>
    <property type="molecule type" value="Genomic_DNA"/>
</dbReference>
<accession>A0A1L7VGG6</accession>
<evidence type="ECO:0000256" key="1">
    <source>
        <dbReference type="SAM" id="MobiDB-lite"/>
    </source>
</evidence>
<name>A0A1L7VGG6_FUSPR</name>
<dbReference type="RefSeq" id="XP_031079168.1">
    <property type="nucleotide sequence ID" value="XM_031228875.1"/>
</dbReference>
<gene>
    <name evidence="2" type="ORF">FPRO_06234</name>
</gene>
<proteinExistence type="predicted"/>
<feature type="region of interest" description="Disordered" evidence="1">
    <location>
        <begin position="1"/>
        <end position="87"/>
    </location>
</feature>
<organism evidence="2 3">
    <name type="scientific">Fusarium proliferatum (strain ET1)</name>
    <name type="common">Orchid endophyte fungus</name>
    <dbReference type="NCBI Taxonomy" id="1227346"/>
    <lineage>
        <taxon>Eukaryota</taxon>
        <taxon>Fungi</taxon>
        <taxon>Dikarya</taxon>
        <taxon>Ascomycota</taxon>
        <taxon>Pezizomycotina</taxon>
        <taxon>Sordariomycetes</taxon>
        <taxon>Hypocreomycetidae</taxon>
        <taxon>Hypocreales</taxon>
        <taxon>Nectriaceae</taxon>
        <taxon>Fusarium</taxon>
        <taxon>Fusarium fujikuroi species complex</taxon>
    </lineage>
</organism>
<dbReference type="VEuPathDB" id="FungiDB:FPRO_06234"/>
<dbReference type="GeneID" id="42051113"/>